<evidence type="ECO:0000313" key="3">
    <source>
        <dbReference type="Proteomes" id="UP000248597"/>
    </source>
</evidence>
<dbReference type="Gene3D" id="3.90.420.10">
    <property type="entry name" value="Oxidoreductase, molybdopterin-binding domain"/>
    <property type="match status" value="1"/>
</dbReference>
<accession>A0A2W5L7Y9</accession>
<proteinExistence type="predicted"/>
<dbReference type="PANTHER" id="PTHR43032">
    <property type="entry name" value="PROTEIN-METHIONINE-SULFOXIDE REDUCTASE"/>
    <property type="match status" value="1"/>
</dbReference>
<sequence length="256" mass="28079">MNRILMPRRQLIARAGGIAATLPLLSACDAINEAPAVRKILSMGEEMNRASQRALMDRDALAGEFTRADLSPTFRSNGTRLPPGEDYAAHAARAFADWRIRVGGLVTRPLSLSMADIRAMPQRTQITRHDCVEGWSAIGEWTGPQLRRVLAAAGVRDGARYIVFRCADRIGDALYYESCDMVDALHPQTILAWALNGAVLPIANGAPLRLRIERQLGYKHAKYLTGIDAVASLDGIGAGKGGYWEDRVDYEWYAGI</sequence>
<dbReference type="AlphaFoldDB" id="A0A2W5L7Y9"/>
<dbReference type="InterPro" id="IPR006311">
    <property type="entry name" value="TAT_signal"/>
</dbReference>
<comment type="caution">
    <text evidence="2">The sequence shown here is derived from an EMBL/GenBank/DDBJ whole genome shotgun (WGS) entry which is preliminary data.</text>
</comment>
<feature type="domain" description="Oxidoreductase molybdopterin-binding" evidence="1">
    <location>
        <begin position="95"/>
        <end position="229"/>
    </location>
</feature>
<dbReference type="EMBL" id="QFPJ01000002">
    <property type="protein sequence ID" value="PZQ24424.1"/>
    <property type="molecule type" value="Genomic_DNA"/>
</dbReference>
<dbReference type="InterPro" id="IPR000572">
    <property type="entry name" value="OxRdtase_Mopterin-bd_dom"/>
</dbReference>
<organism evidence="2 3">
    <name type="scientific">Sphingopyxis macrogoltabida</name>
    <name type="common">Sphingomonas macrogoltabidus</name>
    <dbReference type="NCBI Taxonomy" id="33050"/>
    <lineage>
        <taxon>Bacteria</taxon>
        <taxon>Pseudomonadati</taxon>
        <taxon>Pseudomonadota</taxon>
        <taxon>Alphaproteobacteria</taxon>
        <taxon>Sphingomonadales</taxon>
        <taxon>Sphingomonadaceae</taxon>
        <taxon>Sphingopyxis</taxon>
    </lineage>
</organism>
<evidence type="ECO:0000259" key="1">
    <source>
        <dbReference type="Pfam" id="PF00174"/>
    </source>
</evidence>
<dbReference type="Pfam" id="PF00174">
    <property type="entry name" value="Oxidored_molyb"/>
    <property type="match status" value="1"/>
</dbReference>
<dbReference type="SUPFAM" id="SSF56524">
    <property type="entry name" value="Oxidoreductase molybdopterin-binding domain"/>
    <property type="match status" value="1"/>
</dbReference>
<reference evidence="2 3" key="1">
    <citation type="submission" date="2017-08" db="EMBL/GenBank/DDBJ databases">
        <title>Infants hospitalized years apart are colonized by the same room-sourced microbial strains.</title>
        <authorList>
            <person name="Brooks B."/>
            <person name="Olm M.R."/>
            <person name="Firek B.A."/>
            <person name="Baker R."/>
            <person name="Thomas B.C."/>
            <person name="Morowitz M.J."/>
            <person name="Banfield J.F."/>
        </authorList>
    </citation>
    <scope>NUCLEOTIDE SEQUENCE [LARGE SCALE GENOMIC DNA]</scope>
    <source>
        <strain evidence="2">S2_005_003_R2_47</strain>
    </source>
</reference>
<dbReference type="PROSITE" id="PS51318">
    <property type="entry name" value="TAT"/>
    <property type="match status" value="1"/>
</dbReference>
<dbReference type="Proteomes" id="UP000248597">
    <property type="component" value="Unassembled WGS sequence"/>
</dbReference>
<evidence type="ECO:0000313" key="2">
    <source>
        <dbReference type="EMBL" id="PZQ24424.1"/>
    </source>
</evidence>
<gene>
    <name evidence="2" type="ORF">DI569_00890</name>
</gene>
<dbReference type="InterPro" id="IPR036374">
    <property type="entry name" value="OxRdtase_Mopterin-bd_sf"/>
</dbReference>
<protein>
    <submittedName>
        <fullName evidence="2">Molybdopterin-binding protein</fullName>
    </submittedName>
</protein>
<dbReference type="PANTHER" id="PTHR43032:SF2">
    <property type="entry name" value="BLL0505 PROTEIN"/>
    <property type="match status" value="1"/>
</dbReference>
<dbReference type="PROSITE" id="PS51257">
    <property type="entry name" value="PROKAR_LIPOPROTEIN"/>
    <property type="match status" value="1"/>
</dbReference>
<name>A0A2W5L7Y9_SPHMC</name>